<dbReference type="OrthoDB" id="7442607at2759"/>
<dbReference type="InterPro" id="IPR008967">
    <property type="entry name" value="p53-like_TF_DNA-bd_sf"/>
</dbReference>
<feature type="region of interest" description="Disordered" evidence="5">
    <location>
        <begin position="294"/>
        <end position="315"/>
    </location>
</feature>
<feature type="compositionally biased region" description="Basic and acidic residues" evidence="5">
    <location>
        <begin position="17"/>
        <end position="40"/>
    </location>
</feature>
<protein>
    <recommendedName>
        <fullName evidence="6">T-box domain-containing protein</fullName>
    </recommendedName>
</protein>
<keyword evidence="2" id="KW-0238">DNA-binding</keyword>
<evidence type="ECO:0000313" key="8">
    <source>
        <dbReference type="Proteomes" id="UP000823405"/>
    </source>
</evidence>
<evidence type="ECO:0000256" key="3">
    <source>
        <dbReference type="ARBA" id="ARBA00023163"/>
    </source>
</evidence>
<dbReference type="GO" id="GO:0000981">
    <property type="term" value="F:DNA-binding transcription factor activity, RNA polymerase II-specific"/>
    <property type="evidence" value="ECO:0007669"/>
    <property type="project" value="TreeGrafter"/>
</dbReference>
<feature type="compositionally biased region" description="Low complexity" evidence="5">
    <location>
        <begin position="607"/>
        <end position="618"/>
    </location>
</feature>
<dbReference type="GO" id="GO:0005634">
    <property type="term" value="C:nucleus"/>
    <property type="evidence" value="ECO:0007669"/>
    <property type="project" value="InterPro"/>
</dbReference>
<comment type="caution">
    <text evidence="7">The sequence shown here is derived from an EMBL/GenBank/DDBJ whole genome shotgun (WGS) entry which is preliminary data.</text>
</comment>
<dbReference type="PANTHER" id="PTHR11267:SF181">
    <property type="entry name" value="OPTOMOTOR-BLIND PROTEIN"/>
    <property type="match status" value="1"/>
</dbReference>
<feature type="compositionally biased region" description="Acidic residues" evidence="5">
    <location>
        <begin position="450"/>
        <end position="469"/>
    </location>
</feature>
<feature type="region of interest" description="Disordered" evidence="5">
    <location>
        <begin position="17"/>
        <end position="152"/>
    </location>
</feature>
<feature type="region of interest" description="Disordered" evidence="5">
    <location>
        <begin position="424"/>
        <end position="471"/>
    </location>
</feature>
<evidence type="ECO:0000256" key="4">
    <source>
        <dbReference type="ARBA" id="ARBA00023242"/>
    </source>
</evidence>
<dbReference type="Proteomes" id="UP000823405">
    <property type="component" value="Unassembled WGS sequence"/>
</dbReference>
<evidence type="ECO:0000256" key="2">
    <source>
        <dbReference type="ARBA" id="ARBA00023125"/>
    </source>
</evidence>
<dbReference type="InterPro" id="IPR001699">
    <property type="entry name" value="TF_T-box"/>
</dbReference>
<keyword evidence="8" id="KW-1185">Reference proteome</keyword>
<dbReference type="GO" id="GO:0000785">
    <property type="term" value="C:chromatin"/>
    <property type="evidence" value="ECO:0007669"/>
    <property type="project" value="TreeGrafter"/>
</dbReference>
<sequence>MTPSRQEYVHKEMELTFHLVDPRQGHPRNPRSETRSDYRSSEPWYGRMHLENTASPKNQPADMREPKDYEIRPTRFQSQLSQDSGSRRPSKRKRKEHDDLPPPSPSSSFINTPPSERLTLTVPIRIPPLRSSTDSSSTAFSSSSSSINNDEPPPALLILDADLWAQFHEQHNEMIITKSGRCLFPCLRFKILGLDPNSYYSMRLDFEMLTPNRFRFYNGAWKPVEPLRKVDDSYSTASHDSTDSNDYSTATTSGHLRESYIHPDRFQLGSHWMANPISFTKVKMTNKVESPSRVAKRAALNQRTDSTASATNGSSNGDLCGAPTSILSSVHDINTNVFHMTSFHKYCPRIYLTQRAKGSNEIINSIVYRFDRTEFMAVTHYQNYKVKDLKKSYNPHAKGFRGTIGKVLPPVKFPAATKQHYQEELDKHPFLTKLARPRKRTRSSWRSDEGDSDEGMDGDYDPDSEEADTNEPAVMDSVGAMMGGSRSGMQAATVGASMTRVLEENISPNCRLDKDNDTLVTISLGKDGQGDAKISERTTQHYFDQNASLNGNAAVQIPEFYSRATTSATSWMGERSLPPVQNSSGDSFMRSRHFNGINQHQYQNHRQQQSQQQSLLLSPGSNKKIGDEQQRNPPLQSLFFNRAPTVRMDRVPTHLSDTTRDTLSMVSPPLHMPPMPNNTVVDGDDDNAANLLQLKQSIPSITLGPLENELMSDQNSSRVLSTELECSNLVDADASTTPALNTTPAPPPLSWYQQLLWDNNSANLSQNPAPTATSTASTVVPDDVDGSGIPLTLQQLAAMDSAAVDLVPSSTLNPHGVSSMQFPTGQIAYDDGCGNGVFPTMSIFGSGTSTPSLAIVASSAHSGPSSVTSGRSRAGPSISGDPYGYGLGGSGNHTGNSSSSGGGFNPDPRTLKTTILESMTFMPTSSVISILPVPGAAVAVEDTQQTRIDCLFHENLRLKAFIRERYGIEAESEANAVVAMEYYQ</sequence>
<feature type="compositionally biased region" description="Polar residues" evidence="5">
    <location>
        <begin position="860"/>
        <end position="871"/>
    </location>
</feature>
<dbReference type="GO" id="GO:0001708">
    <property type="term" value="P:cell fate specification"/>
    <property type="evidence" value="ECO:0007669"/>
    <property type="project" value="TreeGrafter"/>
</dbReference>
<evidence type="ECO:0000256" key="1">
    <source>
        <dbReference type="ARBA" id="ARBA00023015"/>
    </source>
</evidence>
<gene>
    <name evidence="7" type="ORF">BGZ97_005579</name>
</gene>
<feature type="region of interest" description="Disordered" evidence="5">
    <location>
        <begin position="601"/>
        <end position="637"/>
    </location>
</feature>
<feature type="compositionally biased region" description="Low complexity" evidence="5">
    <location>
        <begin position="131"/>
        <end position="146"/>
    </location>
</feature>
<dbReference type="PROSITE" id="PS50252">
    <property type="entry name" value="TBOX_3"/>
    <property type="match status" value="1"/>
</dbReference>
<feature type="region of interest" description="Disordered" evidence="5">
    <location>
        <begin position="572"/>
        <end position="591"/>
    </location>
</feature>
<organism evidence="7 8">
    <name type="scientific">Linnemannia gamsii</name>
    <dbReference type="NCBI Taxonomy" id="64522"/>
    <lineage>
        <taxon>Eukaryota</taxon>
        <taxon>Fungi</taxon>
        <taxon>Fungi incertae sedis</taxon>
        <taxon>Mucoromycota</taxon>
        <taxon>Mortierellomycotina</taxon>
        <taxon>Mortierellomycetes</taxon>
        <taxon>Mortierellales</taxon>
        <taxon>Mortierellaceae</taxon>
        <taxon>Linnemannia</taxon>
    </lineage>
</organism>
<dbReference type="InterPro" id="IPR046360">
    <property type="entry name" value="T-box_DNA-bd"/>
</dbReference>
<dbReference type="GO" id="GO:0000978">
    <property type="term" value="F:RNA polymerase II cis-regulatory region sequence-specific DNA binding"/>
    <property type="evidence" value="ECO:0007669"/>
    <property type="project" value="InterPro"/>
</dbReference>
<reference evidence="7" key="1">
    <citation type="journal article" date="2020" name="Fungal Divers.">
        <title>Resolving the Mortierellaceae phylogeny through synthesis of multi-gene phylogenetics and phylogenomics.</title>
        <authorList>
            <person name="Vandepol N."/>
            <person name="Liber J."/>
            <person name="Desiro A."/>
            <person name="Na H."/>
            <person name="Kennedy M."/>
            <person name="Barry K."/>
            <person name="Grigoriev I.V."/>
            <person name="Miller A.N."/>
            <person name="O'Donnell K."/>
            <person name="Stajich J.E."/>
            <person name="Bonito G."/>
        </authorList>
    </citation>
    <scope>NUCLEOTIDE SEQUENCE</scope>
    <source>
        <strain evidence="7">NVP60</strain>
    </source>
</reference>
<dbReference type="Gene3D" id="2.60.40.820">
    <property type="entry name" value="Transcription factor, T-box"/>
    <property type="match status" value="1"/>
</dbReference>
<name>A0A9P6QSS0_9FUNG</name>
<keyword evidence="3" id="KW-0804">Transcription</keyword>
<dbReference type="CDD" id="cd20683">
    <property type="entry name" value="T-box_Fungi_incertae_sedis"/>
    <property type="match status" value="1"/>
</dbReference>
<feature type="region of interest" description="Disordered" evidence="5">
    <location>
        <begin position="860"/>
        <end position="909"/>
    </location>
</feature>
<dbReference type="Pfam" id="PF00907">
    <property type="entry name" value="T-box"/>
    <property type="match status" value="1"/>
</dbReference>
<feature type="compositionally biased region" description="Basic and acidic residues" evidence="5">
    <location>
        <begin position="62"/>
        <end position="73"/>
    </location>
</feature>
<dbReference type="InterPro" id="IPR036960">
    <property type="entry name" value="T-box_sf"/>
</dbReference>
<dbReference type="PANTHER" id="PTHR11267">
    <property type="entry name" value="T-BOX PROTEIN-RELATED"/>
    <property type="match status" value="1"/>
</dbReference>
<feature type="compositionally biased region" description="Gly residues" evidence="5">
    <location>
        <begin position="883"/>
        <end position="892"/>
    </location>
</feature>
<accession>A0A9P6QSS0</accession>
<keyword evidence="1" id="KW-0805">Transcription regulation</keyword>
<evidence type="ECO:0000259" key="6">
    <source>
        <dbReference type="PROSITE" id="PS50252"/>
    </source>
</evidence>
<dbReference type="SUPFAM" id="SSF49417">
    <property type="entry name" value="p53-like transcription factors"/>
    <property type="match status" value="1"/>
</dbReference>
<dbReference type="GO" id="GO:0045893">
    <property type="term" value="P:positive regulation of DNA-templated transcription"/>
    <property type="evidence" value="ECO:0007669"/>
    <property type="project" value="InterPro"/>
</dbReference>
<evidence type="ECO:0000313" key="7">
    <source>
        <dbReference type="EMBL" id="KAG0292486.1"/>
    </source>
</evidence>
<feature type="compositionally biased region" description="Polar residues" evidence="5">
    <location>
        <begin position="301"/>
        <end position="315"/>
    </location>
</feature>
<keyword evidence="4" id="KW-0539">Nucleus</keyword>
<dbReference type="EMBL" id="JAAAIN010002501">
    <property type="protein sequence ID" value="KAG0292486.1"/>
    <property type="molecule type" value="Genomic_DNA"/>
</dbReference>
<dbReference type="AlphaFoldDB" id="A0A9P6QSS0"/>
<evidence type="ECO:0000256" key="5">
    <source>
        <dbReference type="SAM" id="MobiDB-lite"/>
    </source>
</evidence>
<feature type="domain" description="T-box" evidence="6">
    <location>
        <begin position="158"/>
        <end position="402"/>
    </location>
</feature>
<proteinExistence type="predicted"/>
<dbReference type="SMART" id="SM00425">
    <property type="entry name" value="TBOX"/>
    <property type="match status" value="1"/>
</dbReference>